<dbReference type="SUPFAM" id="SSF46785">
    <property type="entry name" value="Winged helix' DNA-binding domain"/>
    <property type="match status" value="1"/>
</dbReference>
<proteinExistence type="predicted"/>
<protein>
    <submittedName>
        <fullName evidence="1">MarR family transcriptional regulator</fullName>
    </submittedName>
</protein>
<dbReference type="PANTHER" id="PTHR30024:SF42">
    <property type="entry name" value="ALIPHATIC SULFONATES-BINDING PROTEIN-RELATED"/>
    <property type="match status" value="1"/>
</dbReference>
<dbReference type="CDD" id="cd00090">
    <property type="entry name" value="HTH_ARSR"/>
    <property type="match status" value="1"/>
</dbReference>
<dbReference type="InterPro" id="IPR011991">
    <property type="entry name" value="ArsR-like_HTH"/>
</dbReference>
<dbReference type="Pfam" id="PF13412">
    <property type="entry name" value="HTH_24"/>
    <property type="match status" value="1"/>
</dbReference>
<dbReference type="SUPFAM" id="SSF53850">
    <property type="entry name" value="Periplasmic binding protein-like II"/>
    <property type="match status" value="1"/>
</dbReference>
<accession>A0A157SZ41</accession>
<dbReference type="EMBL" id="LT549890">
    <property type="protein sequence ID" value="SAI83901.1"/>
    <property type="molecule type" value="Genomic_DNA"/>
</dbReference>
<dbReference type="AlphaFoldDB" id="A0A157SZ41"/>
<name>A0A157SZ41_SACSO</name>
<dbReference type="Gene3D" id="1.10.10.10">
    <property type="entry name" value="Winged helix-like DNA-binding domain superfamily/Winged helix DNA-binding domain"/>
    <property type="match status" value="1"/>
</dbReference>
<dbReference type="Gene3D" id="3.40.190.10">
    <property type="entry name" value="Periplasmic binding protein-like II"/>
    <property type="match status" value="1"/>
</dbReference>
<dbReference type="InterPro" id="IPR014466">
    <property type="entry name" value="Txn_rg_UCP012876"/>
</dbReference>
<sequence>MLMGSKDKVISILKEKGPISQTELSKLSGLSKSRLSEVLSELEKQGIVKRRKVLGKNLEVSLSQDRFLRLGIIRAAEYPFIIPFIKNLENRGYSVTVKIYENGIDLTRDLVEAKLDLGLSPIITQIIFSTIYRNIRIIGGGAKGGGGIIGKTCNRIASTVMSSMEIWAFSEFKNIEIIPSYSSYEMLDFLEKGIVDGIAIWEPFLSILERKGHKVHRFTPLHCCTLAVRETMDWERIKNIYEESFSWFKSSIDRWVSSYSNLLNIDYNILKEASKNYEFDYYLDLKEFKNSLKNTGIFIPI</sequence>
<evidence type="ECO:0000313" key="2">
    <source>
        <dbReference type="Proteomes" id="UP000076770"/>
    </source>
</evidence>
<evidence type="ECO:0000313" key="1">
    <source>
        <dbReference type="EMBL" id="SAI83901.1"/>
    </source>
</evidence>
<dbReference type="SMR" id="A0A157SZ41"/>
<dbReference type="PATRIC" id="fig|2287.9.peg.354"/>
<gene>
    <name evidence="1" type="ORF">SSOP1_0347</name>
</gene>
<dbReference type="PANTHER" id="PTHR30024">
    <property type="entry name" value="ALIPHATIC SULFONATES-BINDING PROTEIN-RELATED"/>
    <property type="match status" value="1"/>
</dbReference>
<dbReference type="InterPro" id="IPR036390">
    <property type="entry name" value="WH_DNA-bd_sf"/>
</dbReference>
<organism evidence="1 2">
    <name type="scientific">Saccharolobus solfataricus</name>
    <name type="common">Sulfolobus solfataricus</name>
    <dbReference type="NCBI Taxonomy" id="2287"/>
    <lineage>
        <taxon>Archaea</taxon>
        <taxon>Thermoproteota</taxon>
        <taxon>Thermoprotei</taxon>
        <taxon>Sulfolobales</taxon>
        <taxon>Sulfolobaceae</taxon>
        <taxon>Saccharolobus</taxon>
    </lineage>
</organism>
<dbReference type="PIRSF" id="PIRSF012876">
    <property type="entry name" value="Txn_rg_UCP012876"/>
    <property type="match status" value="1"/>
</dbReference>
<dbReference type="Proteomes" id="UP000076770">
    <property type="component" value="Chromosome i"/>
</dbReference>
<dbReference type="InterPro" id="IPR036388">
    <property type="entry name" value="WH-like_DNA-bd_sf"/>
</dbReference>
<reference evidence="2" key="1">
    <citation type="submission" date="2016-04" db="EMBL/GenBank/DDBJ databases">
        <authorList>
            <person name="Shah S.A."/>
            <person name="Garrett R.A."/>
        </authorList>
    </citation>
    <scope>NUCLEOTIDE SEQUENCE [LARGE SCALE GENOMIC DNA]</scope>
    <source>
        <strain evidence="2">ATCC 35091 / DSM 1616 / JCM 8930 / NBRC 15331 / P1</strain>
    </source>
</reference>